<dbReference type="EMBL" id="JAVDPW010000002">
    <property type="protein sequence ID" value="MDR6288471.1"/>
    <property type="molecule type" value="Genomic_DNA"/>
</dbReference>
<gene>
    <name evidence="1" type="ORF">E9232_000978</name>
</gene>
<protein>
    <recommendedName>
        <fullName evidence="3">DUF1365 domain-containing protein</fullName>
    </recommendedName>
</protein>
<dbReference type="PANTHER" id="PTHR33973:SF4">
    <property type="entry name" value="OS07G0153300 PROTEIN"/>
    <property type="match status" value="1"/>
</dbReference>
<dbReference type="InterPro" id="IPR010775">
    <property type="entry name" value="DUF1365"/>
</dbReference>
<organism evidence="1 2">
    <name type="scientific">Inquilinus ginsengisoli</name>
    <dbReference type="NCBI Taxonomy" id="363840"/>
    <lineage>
        <taxon>Bacteria</taxon>
        <taxon>Pseudomonadati</taxon>
        <taxon>Pseudomonadota</taxon>
        <taxon>Alphaproteobacteria</taxon>
        <taxon>Rhodospirillales</taxon>
        <taxon>Rhodospirillaceae</taxon>
        <taxon>Inquilinus</taxon>
    </lineage>
</organism>
<proteinExistence type="predicted"/>
<evidence type="ECO:0008006" key="3">
    <source>
        <dbReference type="Google" id="ProtNLM"/>
    </source>
</evidence>
<accession>A0ABU1JIM5</accession>
<evidence type="ECO:0000313" key="1">
    <source>
        <dbReference type="EMBL" id="MDR6288471.1"/>
    </source>
</evidence>
<dbReference type="RefSeq" id="WP_309792471.1">
    <property type="nucleotide sequence ID" value="NZ_JAVDPW010000002.1"/>
</dbReference>
<name>A0ABU1JIM5_9PROT</name>
<comment type="caution">
    <text evidence="1">The sequence shown here is derived from an EMBL/GenBank/DDBJ whole genome shotgun (WGS) entry which is preliminary data.</text>
</comment>
<sequence>MNSALYHGRVVHARTGAVRHRFAYRVFSLLLDLDELPQLGAGLRTFGYNRWALLSFRDRDHGPRDGSPLRPWVERVLAPLGLGPIGRVRLLCFPRLFGYVFNPLSIYYCDDAAGRLAAIIYEVRNTFGEMHCYAVPVDPGRRPAAPVLQSCGKEFYVSPFIAMRAHYRFRLSPPEEGLSVLIRQSVAEGEVLVASLVGRRAPLTDGGILRAVLRHPLVTLKVIGAIHWQALLLWRKGVPLHRHPPPPAQAITLFASPDNP</sequence>
<dbReference type="PANTHER" id="PTHR33973">
    <property type="entry name" value="OS07G0153300 PROTEIN"/>
    <property type="match status" value="1"/>
</dbReference>
<dbReference type="Pfam" id="PF07103">
    <property type="entry name" value="DUF1365"/>
    <property type="match status" value="1"/>
</dbReference>
<dbReference type="Proteomes" id="UP001262410">
    <property type="component" value="Unassembled WGS sequence"/>
</dbReference>
<evidence type="ECO:0000313" key="2">
    <source>
        <dbReference type="Proteomes" id="UP001262410"/>
    </source>
</evidence>
<reference evidence="1 2" key="1">
    <citation type="submission" date="2023-07" db="EMBL/GenBank/DDBJ databases">
        <title>Sorghum-associated microbial communities from plants grown in Nebraska, USA.</title>
        <authorList>
            <person name="Schachtman D."/>
        </authorList>
    </citation>
    <scope>NUCLEOTIDE SEQUENCE [LARGE SCALE GENOMIC DNA]</scope>
    <source>
        <strain evidence="1 2">584</strain>
    </source>
</reference>
<keyword evidence="2" id="KW-1185">Reference proteome</keyword>